<dbReference type="Proteomes" id="UP000813427">
    <property type="component" value="Unassembled WGS sequence"/>
</dbReference>
<accession>A0A8K0RSG1</accession>
<name>A0A8K0RSG1_9HYPO</name>
<dbReference type="AlphaFoldDB" id="A0A8K0RSG1"/>
<organism evidence="2 3">
    <name type="scientific">Fusarium tricinctum</name>
    <dbReference type="NCBI Taxonomy" id="61284"/>
    <lineage>
        <taxon>Eukaryota</taxon>
        <taxon>Fungi</taxon>
        <taxon>Dikarya</taxon>
        <taxon>Ascomycota</taxon>
        <taxon>Pezizomycotina</taxon>
        <taxon>Sordariomycetes</taxon>
        <taxon>Hypocreomycetidae</taxon>
        <taxon>Hypocreales</taxon>
        <taxon>Nectriaceae</taxon>
        <taxon>Fusarium</taxon>
        <taxon>Fusarium tricinctum species complex</taxon>
    </lineage>
</organism>
<feature type="compositionally biased region" description="Basic and acidic residues" evidence="1">
    <location>
        <begin position="148"/>
        <end position="157"/>
    </location>
</feature>
<protein>
    <submittedName>
        <fullName evidence="2">Uncharacterized protein</fullName>
    </submittedName>
</protein>
<feature type="compositionally biased region" description="Basic and acidic residues" evidence="1">
    <location>
        <begin position="109"/>
        <end position="126"/>
    </location>
</feature>
<feature type="region of interest" description="Disordered" evidence="1">
    <location>
        <begin position="61"/>
        <end position="228"/>
    </location>
</feature>
<evidence type="ECO:0000313" key="3">
    <source>
        <dbReference type="Proteomes" id="UP000813427"/>
    </source>
</evidence>
<comment type="caution">
    <text evidence="2">The sequence shown here is derived from an EMBL/GenBank/DDBJ whole genome shotgun (WGS) entry which is preliminary data.</text>
</comment>
<reference evidence="2" key="1">
    <citation type="journal article" date="2021" name="Nat. Commun.">
        <title>Genetic determinants of endophytism in the Arabidopsis root mycobiome.</title>
        <authorList>
            <person name="Mesny F."/>
            <person name="Miyauchi S."/>
            <person name="Thiergart T."/>
            <person name="Pickel B."/>
            <person name="Atanasova L."/>
            <person name="Karlsson M."/>
            <person name="Huettel B."/>
            <person name="Barry K.W."/>
            <person name="Haridas S."/>
            <person name="Chen C."/>
            <person name="Bauer D."/>
            <person name="Andreopoulos W."/>
            <person name="Pangilinan J."/>
            <person name="LaButti K."/>
            <person name="Riley R."/>
            <person name="Lipzen A."/>
            <person name="Clum A."/>
            <person name="Drula E."/>
            <person name="Henrissat B."/>
            <person name="Kohler A."/>
            <person name="Grigoriev I.V."/>
            <person name="Martin F.M."/>
            <person name="Hacquard S."/>
        </authorList>
    </citation>
    <scope>NUCLEOTIDE SEQUENCE</scope>
    <source>
        <strain evidence="2">MPI-SDFR-AT-0068</strain>
    </source>
</reference>
<feature type="compositionally biased region" description="Polar residues" evidence="1">
    <location>
        <begin position="127"/>
        <end position="147"/>
    </location>
</feature>
<evidence type="ECO:0000256" key="1">
    <source>
        <dbReference type="SAM" id="MobiDB-lite"/>
    </source>
</evidence>
<sequence length="228" mass="24450">MLLSYKLKTPSSFWKSFSCQPHRLIHLDSTNTTSRSHIFLNNSFVIESSLLLQSIYTMPGRKFSSGSEGKPPGPKPDPKASSSKPDPKSGSQPKGSPDKKGKGPMPKSTQDEPSKENRASRAEEPSIHTQPPASEGNTTQAMPGQSSGEERYGEEHSGTGPWNSQGVQYGQRRKEVAPEESIAGYPGPKELDQNEGGGGGGSENLGNCGADEGREDIHSDHRPDEGSC</sequence>
<dbReference type="EMBL" id="JAGPXF010000006">
    <property type="protein sequence ID" value="KAH7238494.1"/>
    <property type="molecule type" value="Genomic_DNA"/>
</dbReference>
<evidence type="ECO:0000313" key="2">
    <source>
        <dbReference type="EMBL" id="KAH7238494.1"/>
    </source>
</evidence>
<proteinExistence type="predicted"/>
<feature type="compositionally biased region" description="Low complexity" evidence="1">
    <location>
        <begin position="79"/>
        <end position="95"/>
    </location>
</feature>
<keyword evidence="3" id="KW-1185">Reference proteome</keyword>
<gene>
    <name evidence="2" type="ORF">BKA59DRAFT_248242</name>
</gene>
<feature type="compositionally biased region" description="Basic and acidic residues" evidence="1">
    <location>
        <begin position="211"/>
        <end position="228"/>
    </location>
</feature>